<dbReference type="Proteomes" id="UP001558652">
    <property type="component" value="Unassembled WGS sequence"/>
</dbReference>
<evidence type="ECO:0000256" key="2">
    <source>
        <dbReference type="ARBA" id="ARBA00005876"/>
    </source>
</evidence>
<evidence type="ECO:0000313" key="18">
    <source>
        <dbReference type="EMBL" id="KAL1123882.1"/>
    </source>
</evidence>
<dbReference type="EMBL" id="JBFDAA010000011">
    <property type="protein sequence ID" value="KAL1123882.1"/>
    <property type="molecule type" value="Genomic_DNA"/>
</dbReference>
<dbReference type="Gene3D" id="2.60.40.1660">
    <property type="entry name" value="Na, k-atpase alpha subunit"/>
    <property type="match status" value="1"/>
</dbReference>
<dbReference type="InterPro" id="IPR000402">
    <property type="entry name" value="Na/K_ATPase_sub_beta"/>
</dbReference>
<keyword evidence="4" id="KW-1003">Cell membrane</keyword>
<dbReference type="GO" id="GO:0006813">
    <property type="term" value="P:potassium ion transport"/>
    <property type="evidence" value="ECO:0007669"/>
    <property type="project" value="UniProtKB-KW"/>
</dbReference>
<evidence type="ECO:0000256" key="5">
    <source>
        <dbReference type="ARBA" id="ARBA00022538"/>
    </source>
</evidence>
<keyword evidence="5" id="KW-0633">Potassium transport</keyword>
<dbReference type="GO" id="GO:0001671">
    <property type="term" value="F:ATPase activator activity"/>
    <property type="evidence" value="ECO:0007669"/>
    <property type="project" value="UniProtKB-ARBA"/>
</dbReference>
<comment type="function">
    <text evidence="17">This is the non-catalytic component of the active enzyme, which catalyzes the hydrolysis of ATP coupled with the exchange of Na(+) and K(+) ions across the plasma membrane. The beta subunit regulates, through assembly of alpha/beta heterodimers, the number of sodium pumps transported to the plasma membrane.</text>
</comment>
<keyword evidence="6" id="KW-0740">Sodium/potassium transport</keyword>
<evidence type="ECO:0000256" key="6">
    <source>
        <dbReference type="ARBA" id="ARBA00022607"/>
    </source>
</evidence>
<evidence type="ECO:0000256" key="11">
    <source>
        <dbReference type="ARBA" id="ARBA00023053"/>
    </source>
</evidence>
<keyword evidence="3" id="KW-0813">Transport</keyword>
<gene>
    <name evidence="18" type="ORF">AAG570_001652</name>
</gene>
<evidence type="ECO:0000313" key="19">
    <source>
        <dbReference type="Proteomes" id="UP001558652"/>
    </source>
</evidence>
<evidence type="ECO:0000256" key="14">
    <source>
        <dbReference type="ARBA" id="ARBA00023157"/>
    </source>
</evidence>
<evidence type="ECO:0000256" key="7">
    <source>
        <dbReference type="ARBA" id="ARBA00022692"/>
    </source>
</evidence>
<name>A0ABD0YL54_9HEMI</name>
<evidence type="ECO:0000256" key="13">
    <source>
        <dbReference type="ARBA" id="ARBA00023136"/>
    </source>
</evidence>
<accession>A0ABD0YL54</accession>
<dbReference type="FunFam" id="2.60.40.1660:FF:000004">
    <property type="entry name" value="sodium/potassium-transporting ATPase subunit beta-2"/>
    <property type="match status" value="1"/>
</dbReference>
<evidence type="ECO:0000256" key="17">
    <source>
        <dbReference type="ARBA" id="ARBA00025540"/>
    </source>
</evidence>
<keyword evidence="16" id="KW-0739">Sodium transport</keyword>
<evidence type="ECO:0000256" key="1">
    <source>
        <dbReference type="ARBA" id="ARBA00004401"/>
    </source>
</evidence>
<dbReference type="PANTHER" id="PTHR11523">
    <property type="entry name" value="SODIUM/POTASSIUM-DEPENDENT ATPASE BETA SUBUNIT"/>
    <property type="match status" value="1"/>
</dbReference>
<dbReference type="PANTHER" id="PTHR11523:SF31">
    <property type="entry name" value="AT04468P-RELATED"/>
    <property type="match status" value="1"/>
</dbReference>
<keyword evidence="7" id="KW-0812">Transmembrane</keyword>
<comment type="similarity">
    <text evidence="2">Belongs to the X(+)/potassium ATPases subunit beta family.</text>
</comment>
<evidence type="ECO:0000256" key="9">
    <source>
        <dbReference type="ARBA" id="ARBA00022968"/>
    </source>
</evidence>
<evidence type="ECO:0000256" key="10">
    <source>
        <dbReference type="ARBA" id="ARBA00022989"/>
    </source>
</evidence>
<keyword evidence="10" id="KW-1133">Transmembrane helix</keyword>
<keyword evidence="14" id="KW-1015">Disulfide bond</keyword>
<evidence type="ECO:0000256" key="12">
    <source>
        <dbReference type="ARBA" id="ARBA00023065"/>
    </source>
</evidence>
<keyword evidence="19" id="KW-1185">Reference proteome</keyword>
<keyword evidence="13" id="KW-0472">Membrane</keyword>
<comment type="subcellular location">
    <subcellularLocation>
        <location evidence="1">Cell membrane</location>
        <topology evidence="1">Single-pass type II membrane protein</topology>
    </subcellularLocation>
</comment>
<dbReference type="GO" id="GO:0005890">
    <property type="term" value="C:sodium:potassium-exchanging ATPase complex"/>
    <property type="evidence" value="ECO:0007669"/>
    <property type="project" value="UniProtKB-ARBA"/>
</dbReference>
<dbReference type="AlphaFoldDB" id="A0ABD0YL54"/>
<evidence type="ECO:0008006" key="20">
    <source>
        <dbReference type="Google" id="ProtNLM"/>
    </source>
</evidence>
<sequence length="253" mass="29265">MKGLMSTISEQHPRYQLDESLIGTNPGMGFRPMPPNIEEGSVIWFVPSNESNIKYWINSIDEFLAEYTDDQKVKGNGLNRQICDYDKPPAEGKVCTVDLNSKAWGPCTKKNRYGYSSSSPCVFLKLNRIYGWEPEYYNETKTIPEDMPDALKDYIKKHPKKLNTIWVSCHGEGPTDNEYVGPIEYYPQPGFPGYFYPYINTEGYLSPLVAVNFKRPLLNRLINIECRVWAKNVYYRKSTRDREGSVHFELLID</sequence>
<reference evidence="18 19" key="1">
    <citation type="submission" date="2024-07" db="EMBL/GenBank/DDBJ databases">
        <title>Chromosome-level genome assembly of the water stick insect Ranatra chinensis (Heteroptera: Nepidae).</title>
        <authorList>
            <person name="Liu X."/>
        </authorList>
    </citation>
    <scope>NUCLEOTIDE SEQUENCE [LARGE SCALE GENOMIC DNA]</scope>
    <source>
        <strain evidence="18">Cailab_2021Rc</strain>
        <tissue evidence="18">Muscle</tissue>
    </source>
</reference>
<proteinExistence type="inferred from homology"/>
<evidence type="ECO:0000256" key="16">
    <source>
        <dbReference type="ARBA" id="ARBA00023201"/>
    </source>
</evidence>
<protein>
    <recommendedName>
        <fullName evidence="20">Sodium/potassium-transporting ATPase subunit beta-2</fullName>
    </recommendedName>
</protein>
<evidence type="ECO:0000256" key="3">
    <source>
        <dbReference type="ARBA" id="ARBA00022448"/>
    </source>
</evidence>
<dbReference type="GO" id="GO:0006814">
    <property type="term" value="P:sodium ion transport"/>
    <property type="evidence" value="ECO:0007669"/>
    <property type="project" value="UniProtKB-KW"/>
</dbReference>
<keyword evidence="9" id="KW-0735">Signal-anchor</keyword>
<keyword evidence="8" id="KW-0630">Potassium</keyword>
<organism evidence="18 19">
    <name type="scientific">Ranatra chinensis</name>
    <dbReference type="NCBI Taxonomy" id="642074"/>
    <lineage>
        <taxon>Eukaryota</taxon>
        <taxon>Metazoa</taxon>
        <taxon>Ecdysozoa</taxon>
        <taxon>Arthropoda</taxon>
        <taxon>Hexapoda</taxon>
        <taxon>Insecta</taxon>
        <taxon>Pterygota</taxon>
        <taxon>Neoptera</taxon>
        <taxon>Paraneoptera</taxon>
        <taxon>Hemiptera</taxon>
        <taxon>Heteroptera</taxon>
        <taxon>Panheteroptera</taxon>
        <taxon>Nepomorpha</taxon>
        <taxon>Nepidae</taxon>
        <taxon>Ranatrinae</taxon>
        <taxon>Ranatra</taxon>
    </lineage>
</organism>
<evidence type="ECO:0000256" key="4">
    <source>
        <dbReference type="ARBA" id="ARBA00022475"/>
    </source>
</evidence>
<keyword evidence="15" id="KW-0325">Glycoprotein</keyword>
<dbReference type="InterPro" id="IPR038702">
    <property type="entry name" value="Na/K_ATPase_sub_beta_sf"/>
</dbReference>
<evidence type="ECO:0000256" key="8">
    <source>
        <dbReference type="ARBA" id="ARBA00022958"/>
    </source>
</evidence>
<comment type="caution">
    <text evidence="18">The sequence shown here is derived from an EMBL/GenBank/DDBJ whole genome shotgun (WGS) entry which is preliminary data.</text>
</comment>
<dbReference type="Pfam" id="PF00287">
    <property type="entry name" value="Na_K-ATPase"/>
    <property type="match status" value="1"/>
</dbReference>
<keyword evidence="12" id="KW-0406">Ion transport</keyword>
<evidence type="ECO:0000256" key="15">
    <source>
        <dbReference type="ARBA" id="ARBA00023180"/>
    </source>
</evidence>
<keyword evidence="11" id="KW-0915">Sodium</keyword>